<gene>
    <name evidence="1" type="ORF">ENG92_05030</name>
</gene>
<dbReference type="Gene3D" id="2.30.30.400">
    <property type="entry name" value="Rof-like"/>
    <property type="match status" value="1"/>
</dbReference>
<proteinExistence type="predicted"/>
<accession>A0A831KCL6</accession>
<organism evidence="1">
    <name type="scientific">Thiolapillus brandeum</name>
    <dbReference type="NCBI Taxonomy" id="1076588"/>
    <lineage>
        <taxon>Bacteria</taxon>
        <taxon>Pseudomonadati</taxon>
        <taxon>Pseudomonadota</taxon>
        <taxon>Gammaproteobacteria</taxon>
        <taxon>Chromatiales</taxon>
        <taxon>Sedimenticolaceae</taxon>
        <taxon>Thiolapillus</taxon>
    </lineage>
</organism>
<dbReference type="AlphaFoldDB" id="A0A831KCL6"/>
<protein>
    <submittedName>
        <fullName evidence="1">Transcriptional antiterminator, Rof</fullName>
    </submittedName>
</protein>
<dbReference type="SUPFAM" id="SSF101744">
    <property type="entry name" value="Rof/RNase P subunit-like"/>
    <property type="match status" value="1"/>
</dbReference>
<reference evidence="1" key="1">
    <citation type="journal article" date="2020" name="mSystems">
        <title>Genome- and Community-Level Interaction Insights into Carbon Utilization and Element Cycling Functions of Hydrothermarchaeota in Hydrothermal Sediment.</title>
        <authorList>
            <person name="Zhou Z."/>
            <person name="Liu Y."/>
            <person name="Xu W."/>
            <person name="Pan J."/>
            <person name="Luo Z.H."/>
            <person name="Li M."/>
        </authorList>
    </citation>
    <scope>NUCLEOTIDE SEQUENCE [LARGE SCALE GENOMIC DNA]</scope>
    <source>
        <strain evidence="1">HyVt-26</strain>
    </source>
</reference>
<dbReference type="EMBL" id="DRCV01000221">
    <property type="protein sequence ID" value="HDK38359.1"/>
    <property type="molecule type" value="Genomic_DNA"/>
</dbReference>
<dbReference type="Proteomes" id="UP000885822">
    <property type="component" value="Unassembled WGS sequence"/>
</dbReference>
<name>A0A831KCL6_9GAMM</name>
<dbReference type="InterPro" id="IPR023534">
    <property type="entry name" value="Rof/RNase_P-like"/>
</dbReference>
<dbReference type="InterPro" id="IPR038626">
    <property type="entry name" value="Rof-like_sf"/>
</dbReference>
<evidence type="ECO:0000313" key="1">
    <source>
        <dbReference type="EMBL" id="HDK38359.1"/>
    </source>
</evidence>
<comment type="caution">
    <text evidence="1">The sequence shown here is derived from an EMBL/GenBank/DDBJ whole genome shotgun (WGS) entry which is preliminary data.</text>
</comment>
<sequence>MSDYLPIDCGLHSQYELLAMHQQKVILYYFDEQGVSRQLKGRVKDVLTRDEAEYLSLRLHGGGDRLIRLDRIQRFAKELG</sequence>